<evidence type="ECO:0000313" key="1">
    <source>
        <dbReference type="EMBL" id="SMO63896.1"/>
    </source>
</evidence>
<dbReference type="EMBL" id="FXTK01000005">
    <property type="protein sequence ID" value="SMO63896.1"/>
    <property type="molecule type" value="Genomic_DNA"/>
</dbReference>
<protein>
    <submittedName>
        <fullName evidence="1">Uncharacterized protein</fullName>
    </submittedName>
</protein>
<accession>A0A521CWR8</accession>
<organism evidence="1 2">
    <name type="scientific">Paracoccus laeviglucosivorans</name>
    <dbReference type="NCBI Taxonomy" id="1197861"/>
    <lineage>
        <taxon>Bacteria</taxon>
        <taxon>Pseudomonadati</taxon>
        <taxon>Pseudomonadota</taxon>
        <taxon>Alphaproteobacteria</taxon>
        <taxon>Rhodobacterales</taxon>
        <taxon>Paracoccaceae</taxon>
        <taxon>Paracoccus</taxon>
    </lineage>
</organism>
<keyword evidence="2" id="KW-1185">Reference proteome</keyword>
<dbReference type="AlphaFoldDB" id="A0A521CWR8"/>
<gene>
    <name evidence="1" type="ORF">SAMN06265221_105220</name>
</gene>
<dbReference type="RefSeq" id="WP_142662755.1">
    <property type="nucleotide sequence ID" value="NZ_FXTK01000005.1"/>
</dbReference>
<dbReference type="OrthoDB" id="7872862at2"/>
<evidence type="ECO:0000313" key="2">
    <source>
        <dbReference type="Proteomes" id="UP000319014"/>
    </source>
</evidence>
<sequence>MSETTNQTAHSFRAEMGQYSSVVGQSVHLIAPEGHFAGQVVIIGQDDRLRQKETQEAILLTVLAALNRDAAEARADQPARAGMDSLRDRIEAIPVRGKYFHLDESGAQVASTDKVLLLREVLAALLPTEAEAEPVVCERCQGNGEIVTCWDEYLHPPADAAADHATEECPDCDCIGRATPPAATTDNTALVEAEGRGMRAAAEICRAEQRRREKQMEVLQPRLGCMQRERFRVGAQPCGLLADAIEAALASREAPPAAQGDRE</sequence>
<name>A0A521CWR8_9RHOB</name>
<reference evidence="1 2" key="1">
    <citation type="submission" date="2017-05" db="EMBL/GenBank/DDBJ databases">
        <authorList>
            <person name="Varghese N."/>
            <person name="Submissions S."/>
        </authorList>
    </citation>
    <scope>NUCLEOTIDE SEQUENCE [LARGE SCALE GENOMIC DNA]</scope>
    <source>
        <strain evidence="1 2">DSM 100094</strain>
    </source>
</reference>
<dbReference type="Proteomes" id="UP000319014">
    <property type="component" value="Unassembled WGS sequence"/>
</dbReference>
<proteinExistence type="predicted"/>